<dbReference type="InterPro" id="IPR002372">
    <property type="entry name" value="PQQ_rpt_dom"/>
</dbReference>
<feature type="domain" description="Protein kinase" evidence="7">
    <location>
        <begin position="16"/>
        <end position="273"/>
    </location>
</feature>
<evidence type="ECO:0000256" key="3">
    <source>
        <dbReference type="ARBA" id="ARBA00022777"/>
    </source>
</evidence>
<feature type="region of interest" description="Disordered" evidence="6">
    <location>
        <begin position="367"/>
        <end position="402"/>
    </location>
</feature>
<evidence type="ECO:0000256" key="2">
    <source>
        <dbReference type="ARBA" id="ARBA00022741"/>
    </source>
</evidence>
<dbReference type="EMBL" id="CP084204">
    <property type="protein sequence ID" value="UZX19763.1"/>
    <property type="molecule type" value="Genomic_DNA"/>
</dbReference>
<keyword evidence="2 5" id="KW-0547">Nucleotide-binding</keyword>
<feature type="binding site" evidence="5">
    <location>
        <position position="48"/>
    </location>
    <ligand>
        <name>ATP</name>
        <dbReference type="ChEBI" id="CHEBI:30616"/>
    </ligand>
</feature>
<dbReference type="PROSITE" id="PS50011">
    <property type="entry name" value="PROTEIN_KINASE_DOM"/>
    <property type="match status" value="1"/>
</dbReference>
<keyword evidence="3 8" id="KW-0418">Kinase</keyword>
<dbReference type="PROSITE" id="PS00108">
    <property type="entry name" value="PROTEIN_KINASE_ST"/>
    <property type="match status" value="1"/>
</dbReference>
<evidence type="ECO:0000313" key="9">
    <source>
        <dbReference type="Proteomes" id="UP001164506"/>
    </source>
</evidence>
<dbReference type="Pfam" id="PF00069">
    <property type="entry name" value="Pkinase"/>
    <property type="match status" value="1"/>
</dbReference>
<proteinExistence type="predicted"/>
<dbReference type="Gene3D" id="1.10.510.10">
    <property type="entry name" value="Transferase(Phosphotransferase) domain 1"/>
    <property type="match status" value="1"/>
</dbReference>
<evidence type="ECO:0000256" key="5">
    <source>
        <dbReference type="PROSITE-ProRule" id="PRU10141"/>
    </source>
</evidence>
<keyword evidence="9" id="KW-1185">Reference proteome</keyword>
<dbReference type="PANTHER" id="PTHR43289">
    <property type="entry name" value="MITOGEN-ACTIVATED PROTEIN KINASE KINASE KINASE 20-RELATED"/>
    <property type="match status" value="1"/>
</dbReference>
<dbReference type="InterPro" id="IPR011047">
    <property type="entry name" value="Quinoprotein_ADH-like_sf"/>
</dbReference>
<name>A0ABY6QPN2_9ACTN</name>
<gene>
    <name evidence="8" type="ORF">LDH80_03005</name>
</gene>
<dbReference type="CDD" id="cd14014">
    <property type="entry name" value="STKc_PknB_like"/>
    <property type="match status" value="1"/>
</dbReference>
<accession>A0ABY6QPN2</accession>
<protein>
    <submittedName>
        <fullName evidence="8">Serine/threonine protein kinase</fullName>
    </submittedName>
</protein>
<dbReference type="SUPFAM" id="SSF50998">
    <property type="entry name" value="Quinoprotein alcohol dehydrogenase-like"/>
    <property type="match status" value="1"/>
</dbReference>
<sequence>MLEPLDASAVRRVGPYVLIGRIGAGGMGTVHLARREGTAGPAGLAAVKTVREDACLDTEFRLRFRREADAARAVRSPFTAVLVDAAPDAAPPWLATEYVTGPSLAEAVTRHGPLPLDVVRALGADLARALRAIHGARIVHRDLKPANVLCDAAGPKVIDFGIARAFDGTVLTAAGMAVGTLGFMSPEQLDGTGSVGPASDVFSLGVLLCWAATGRGPFDDAEPAAVIARIAEGQADLRLVPDGLRELVGACLSVAPNARPTTDALVRAFDPRAAGERPGALFARSEEPFPWPAGVRELIGAYEAKTREVVASAPLVPAVPSAAVPVPAPPDGPPRRSRTRVRVAVTAVAAVLAVTATLVGVRLLARDDGDGKGTGAAPSPSTAVRPTAPPDPVEPMANGGGLGAITWAYPEPGTRGAERPKGWKPWHATAGAHVDGCVLGVDLLVCSDKKGVEARRPADGKLVWRHAAPVRAGGAVMTAGLSGDRVYLPEGGGVLVARRSDARPLAHWPGVAGFLPELAVAAGGRVYVAYEGAGGGGLPGEMLFRAYRESDGQRIWETKVKEAYPNSMTPAAGRLYLAGPGGTWQLDQRDGRLRVVGERTATDLVGPDGTFYKWMKDDTTQIRDGGTLRVRGGIPGRPLTADASTAVSLYETQTETGKLRELIGSRSGDGTVLWRTLWDGTGFMDRGQALVVGRRLVLINGSGVETRSLTDGAPIAFVRPASWPDLSDPEVPLTLVAGDVVFVVKDTGLWSVRLP</sequence>
<evidence type="ECO:0000313" key="8">
    <source>
        <dbReference type="EMBL" id="UZX19763.1"/>
    </source>
</evidence>
<dbReference type="InterPro" id="IPR017441">
    <property type="entry name" value="Protein_kinase_ATP_BS"/>
</dbReference>
<evidence type="ECO:0000256" key="6">
    <source>
        <dbReference type="SAM" id="MobiDB-lite"/>
    </source>
</evidence>
<dbReference type="Gene3D" id="2.130.10.10">
    <property type="entry name" value="YVTN repeat-like/Quinoprotein amine dehydrogenase"/>
    <property type="match status" value="1"/>
</dbReference>
<evidence type="ECO:0000256" key="4">
    <source>
        <dbReference type="ARBA" id="ARBA00022840"/>
    </source>
</evidence>
<dbReference type="InterPro" id="IPR011009">
    <property type="entry name" value="Kinase-like_dom_sf"/>
</dbReference>
<dbReference type="RefSeq" id="WP_190105555.1">
    <property type="nucleotide sequence ID" value="NZ_BMUH01000012.1"/>
</dbReference>
<dbReference type="GeneID" id="95598377"/>
<keyword evidence="1" id="KW-0808">Transferase</keyword>
<dbReference type="InterPro" id="IPR015943">
    <property type="entry name" value="WD40/YVTN_repeat-like_dom_sf"/>
</dbReference>
<dbReference type="SMART" id="SM00220">
    <property type="entry name" value="S_TKc"/>
    <property type="match status" value="1"/>
</dbReference>
<dbReference type="PROSITE" id="PS00107">
    <property type="entry name" value="PROTEIN_KINASE_ATP"/>
    <property type="match status" value="1"/>
</dbReference>
<keyword evidence="4 5" id="KW-0067">ATP-binding</keyword>
<dbReference type="Pfam" id="PF13360">
    <property type="entry name" value="PQQ_2"/>
    <property type="match status" value="1"/>
</dbReference>
<evidence type="ECO:0000256" key="1">
    <source>
        <dbReference type="ARBA" id="ARBA00022679"/>
    </source>
</evidence>
<dbReference type="SUPFAM" id="SSF56112">
    <property type="entry name" value="Protein kinase-like (PK-like)"/>
    <property type="match status" value="1"/>
</dbReference>
<keyword evidence="8" id="KW-0723">Serine/threonine-protein kinase</keyword>
<dbReference type="InterPro" id="IPR000719">
    <property type="entry name" value="Prot_kinase_dom"/>
</dbReference>
<organism evidence="8 9">
    <name type="scientific">Streptomyces tanashiensis</name>
    <dbReference type="NCBI Taxonomy" id="67367"/>
    <lineage>
        <taxon>Bacteria</taxon>
        <taxon>Bacillati</taxon>
        <taxon>Actinomycetota</taxon>
        <taxon>Actinomycetes</taxon>
        <taxon>Kitasatosporales</taxon>
        <taxon>Streptomycetaceae</taxon>
        <taxon>Streptomyces</taxon>
    </lineage>
</organism>
<dbReference type="PANTHER" id="PTHR43289:SF34">
    <property type="entry name" value="SERINE_THREONINE-PROTEIN KINASE YBDM-RELATED"/>
    <property type="match status" value="1"/>
</dbReference>
<dbReference type="Proteomes" id="UP001164506">
    <property type="component" value="Chromosome"/>
</dbReference>
<dbReference type="GO" id="GO:0004674">
    <property type="term" value="F:protein serine/threonine kinase activity"/>
    <property type="evidence" value="ECO:0007669"/>
    <property type="project" value="UniProtKB-KW"/>
</dbReference>
<evidence type="ECO:0000259" key="7">
    <source>
        <dbReference type="PROSITE" id="PS50011"/>
    </source>
</evidence>
<dbReference type="InterPro" id="IPR008271">
    <property type="entry name" value="Ser/Thr_kinase_AS"/>
</dbReference>
<dbReference type="Gene3D" id="3.30.200.20">
    <property type="entry name" value="Phosphorylase Kinase, domain 1"/>
    <property type="match status" value="1"/>
</dbReference>
<reference evidence="8" key="1">
    <citation type="submission" date="2021-09" db="EMBL/GenBank/DDBJ databases">
        <title>Complete genome sequence and metabolic characterization of Streptomyces tanashiensis DSM 731 the producer of antibacterial Kalafungin and diverse secondary metabolites.</title>
        <authorList>
            <person name="Abbasi M.N."/>
            <person name="Anwar M.N."/>
            <person name="Alam K."/>
            <person name="Shoaib M."/>
            <person name="Lin Z."/>
            <person name="Hayat M."/>
            <person name="Ali M.I."/>
            <person name="Malik H.M.T."/>
            <person name="Ahmed I."/>
            <person name="Li A."/>
            <person name="Hailong Wang H."/>
            <person name="Zhang Y."/>
        </authorList>
    </citation>
    <scope>NUCLEOTIDE SEQUENCE</scope>
    <source>
        <strain evidence="8">Kala</strain>
    </source>
</reference>